<evidence type="ECO:0000313" key="5">
    <source>
        <dbReference type="EMBL" id="GAJ16699.1"/>
    </source>
</evidence>
<dbReference type="GO" id="GO:0005542">
    <property type="term" value="F:folic acid binding"/>
    <property type="evidence" value="ECO:0007669"/>
    <property type="project" value="InterPro"/>
</dbReference>
<dbReference type="InterPro" id="IPR037070">
    <property type="entry name" value="Formiminotransferase_C_sf"/>
</dbReference>
<dbReference type="InterPro" id="IPR037064">
    <property type="entry name" value="Formiminotransferase_N_sf"/>
</dbReference>
<dbReference type="Gene3D" id="3.30.70.670">
    <property type="entry name" value="Formiminotransferase, C-terminal subdomain"/>
    <property type="match status" value="1"/>
</dbReference>
<feature type="non-terminal residue" evidence="5">
    <location>
        <position position="1"/>
    </location>
</feature>
<dbReference type="SUPFAM" id="SSF55116">
    <property type="entry name" value="Formiminotransferase domain of formiminotransferase-cyclodeaminase"/>
    <property type="match status" value="2"/>
</dbReference>
<feature type="domain" description="Formiminotransferase N-terminal subdomain" evidence="4">
    <location>
        <begin position="1"/>
        <end position="60"/>
    </location>
</feature>
<comment type="caution">
    <text evidence="5">The sequence shown here is derived from an EMBL/GenBank/DDBJ whole genome shotgun (WGS) entry which is preliminary data.</text>
</comment>
<dbReference type="AlphaFoldDB" id="X1UGN5"/>
<organism evidence="5">
    <name type="scientific">marine sediment metagenome</name>
    <dbReference type="NCBI Taxonomy" id="412755"/>
    <lineage>
        <taxon>unclassified sequences</taxon>
        <taxon>metagenomes</taxon>
        <taxon>ecological metagenomes</taxon>
    </lineage>
</organism>
<protein>
    <recommendedName>
        <fullName evidence="1">glutamate formimidoyltransferase</fullName>
        <ecNumber evidence="1">2.1.2.5</ecNumber>
    </recommendedName>
</protein>
<sequence>VYLYENAAKSPERKNLAKIRSGGYEGLEEKLKRPEWKPDFGPSAYNERVKRSGATVIGARRFLIAYNININSKDKSPASRIAGEIRERGKTVKDEKGKTVRIPGKLKHCKAIGWYVDDYKRAQVSVN</sequence>
<feature type="non-terminal residue" evidence="5">
    <location>
        <position position="127"/>
    </location>
</feature>
<evidence type="ECO:0000259" key="3">
    <source>
        <dbReference type="Pfam" id="PF02971"/>
    </source>
</evidence>
<dbReference type="Gene3D" id="3.30.990.10">
    <property type="entry name" value="Formiminotransferase, N-terminal subdomain"/>
    <property type="match status" value="1"/>
</dbReference>
<dbReference type="InterPro" id="IPR051623">
    <property type="entry name" value="FTCD"/>
</dbReference>
<accession>X1UGN5</accession>
<dbReference type="Pfam" id="PF02971">
    <property type="entry name" value="FTCD"/>
    <property type="match status" value="1"/>
</dbReference>
<evidence type="ECO:0000256" key="2">
    <source>
        <dbReference type="ARBA" id="ARBA00022679"/>
    </source>
</evidence>
<dbReference type="InterPro" id="IPR022384">
    <property type="entry name" value="FormiminoTrfase_cat_dom_sf"/>
</dbReference>
<dbReference type="Pfam" id="PF07837">
    <property type="entry name" value="FTCD_N"/>
    <property type="match status" value="1"/>
</dbReference>
<dbReference type="GO" id="GO:0030409">
    <property type="term" value="F:glutamate formimidoyltransferase activity"/>
    <property type="evidence" value="ECO:0007669"/>
    <property type="project" value="UniProtKB-EC"/>
</dbReference>
<evidence type="ECO:0000259" key="4">
    <source>
        <dbReference type="Pfam" id="PF07837"/>
    </source>
</evidence>
<dbReference type="EMBL" id="BARW01040185">
    <property type="protein sequence ID" value="GAJ16699.1"/>
    <property type="molecule type" value="Genomic_DNA"/>
</dbReference>
<dbReference type="InterPro" id="IPR012886">
    <property type="entry name" value="Formiminotransferase_N"/>
</dbReference>
<name>X1UGN5_9ZZZZ</name>
<dbReference type="EC" id="2.1.2.5" evidence="1"/>
<dbReference type="InterPro" id="IPR013802">
    <property type="entry name" value="Formiminotransferase_C"/>
</dbReference>
<gene>
    <name evidence="5" type="ORF">S12H4_60863</name>
</gene>
<keyword evidence="2" id="KW-0808">Transferase</keyword>
<proteinExistence type="predicted"/>
<feature type="domain" description="Formiminotransferase C-terminal subdomain" evidence="3">
    <location>
        <begin position="62"/>
        <end position="127"/>
    </location>
</feature>
<dbReference type="PANTHER" id="PTHR12234">
    <property type="entry name" value="FORMIMINOTRANSFERASE-CYCLODEAMINASE"/>
    <property type="match status" value="1"/>
</dbReference>
<dbReference type="PANTHER" id="PTHR12234:SF0">
    <property type="entry name" value="FORMIMIDOYLTRANSFERASE-CYCLODEAMINASE"/>
    <property type="match status" value="1"/>
</dbReference>
<evidence type="ECO:0000256" key="1">
    <source>
        <dbReference type="ARBA" id="ARBA00012252"/>
    </source>
</evidence>
<reference evidence="5" key="1">
    <citation type="journal article" date="2014" name="Front. Microbiol.">
        <title>High frequency of phylogenetically diverse reductive dehalogenase-homologous genes in deep subseafloor sedimentary metagenomes.</title>
        <authorList>
            <person name="Kawai M."/>
            <person name="Futagami T."/>
            <person name="Toyoda A."/>
            <person name="Takaki Y."/>
            <person name="Nishi S."/>
            <person name="Hori S."/>
            <person name="Arai W."/>
            <person name="Tsubouchi T."/>
            <person name="Morono Y."/>
            <person name="Uchiyama I."/>
            <person name="Ito T."/>
            <person name="Fujiyama A."/>
            <person name="Inagaki F."/>
            <person name="Takami H."/>
        </authorList>
    </citation>
    <scope>NUCLEOTIDE SEQUENCE</scope>
    <source>
        <strain evidence="5">Expedition CK06-06</strain>
    </source>
</reference>